<dbReference type="EMBL" id="JANBPW010005770">
    <property type="protein sequence ID" value="KAJ1931926.1"/>
    <property type="molecule type" value="Genomic_DNA"/>
</dbReference>
<name>A0ACC1IZJ8_9FUNG</name>
<accession>A0ACC1IZJ8</accession>
<sequence length="339" mass="38297">MGGGISHTAIESGLAPNLRHMYVELKDQRNSGIAELAVRYAESLQTLTVWSESLKLSDKLFKNPQDGSPVVYSKLRTFRSSSCSGWRNLADTYALQTNPFPVLQQLICTNMCPFVTSSVFRWIQPTLEVMEINFHDKAYGKFVEDGVFEANSFPYLRHVNLSWDAYDSNIPIANPSRELTRVLSLSPVLEKVVFDARVSCPSSTVDVLYRCKNLRVLSLGGMRFTISQAIQLINRFPKLHSLTLTLKTSNDVNERGDISDTEIREFQHKNIPLVGSNLRTLGISTFIFTTRPRAAQHILLLASIFESVDCIHIHSLNEWRDKAILESLDAAKEHSSFDR</sequence>
<organism evidence="1 2">
    <name type="scientific">Linderina macrospora</name>
    <dbReference type="NCBI Taxonomy" id="4868"/>
    <lineage>
        <taxon>Eukaryota</taxon>
        <taxon>Fungi</taxon>
        <taxon>Fungi incertae sedis</taxon>
        <taxon>Zoopagomycota</taxon>
        <taxon>Kickxellomycotina</taxon>
        <taxon>Kickxellomycetes</taxon>
        <taxon>Kickxellales</taxon>
        <taxon>Kickxellaceae</taxon>
        <taxon>Linderina</taxon>
    </lineage>
</organism>
<proteinExistence type="predicted"/>
<comment type="caution">
    <text evidence="1">The sequence shown here is derived from an EMBL/GenBank/DDBJ whole genome shotgun (WGS) entry which is preliminary data.</text>
</comment>
<evidence type="ECO:0000313" key="1">
    <source>
        <dbReference type="EMBL" id="KAJ1931926.1"/>
    </source>
</evidence>
<reference evidence="1" key="1">
    <citation type="submission" date="2022-07" db="EMBL/GenBank/DDBJ databases">
        <title>Phylogenomic reconstructions and comparative analyses of Kickxellomycotina fungi.</title>
        <authorList>
            <person name="Reynolds N.K."/>
            <person name="Stajich J.E."/>
            <person name="Barry K."/>
            <person name="Grigoriev I.V."/>
            <person name="Crous P."/>
            <person name="Smith M.E."/>
        </authorList>
    </citation>
    <scope>NUCLEOTIDE SEQUENCE</scope>
    <source>
        <strain evidence="1">NRRL 5244</strain>
    </source>
</reference>
<protein>
    <submittedName>
        <fullName evidence="1">Uncharacterized protein</fullName>
    </submittedName>
</protein>
<feature type="non-terminal residue" evidence="1">
    <location>
        <position position="339"/>
    </location>
</feature>
<gene>
    <name evidence="1" type="ORF">FBU59_006545</name>
</gene>
<evidence type="ECO:0000313" key="2">
    <source>
        <dbReference type="Proteomes" id="UP001150603"/>
    </source>
</evidence>
<dbReference type="Proteomes" id="UP001150603">
    <property type="component" value="Unassembled WGS sequence"/>
</dbReference>
<keyword evidence="2" id="KW-1185">Reference proteome</keyword>